<dbReference type="Proteomes" id="UP000821845">
    <property type="component" value="Chromosome 3"/>
</dbReference>
<evidence type="ECO:0000313" key="1">
    <source>
        <dbReference type="EMBL" id="KAH6935530.1"/>
    </source>
</evidence>
<proteinExistence type="predicted"/>
<reference evidence="1" key="1">
    <citation type="submission" date="2020-05" db="EMBL/GenBank/DDBJ databases">
        <title>Large-scale comparative analyses of tick genomes elucidate their genetic diversity and vector capacities.</title>
        <authorList>
            <person name="Jia N."/>
            <person name="Wang J."/>
            <person name="Shi W."/>
            <person name="Du L."/>
            <person name="Sun Y."/>
            <person name="Zhan W."/>
            <person name="Jiang J."/>
            <person name="Wang Q."/>
            <person name="Zhang B."/>
            <person name="Ji P."/>
            <person name="Sakyi L.B."/>
            <person name="Cui X."/>
            <person name="Yuan T."/>
            <person name="Jiang B."/>
            <person name="Yang W."/>
            <person name="Lam T.T.-Y."/>
            <person name="Chang Q."/>
            <person name="Ding S."/>
            <person name="Wang X."/>
            <person name="Zhu J."/>
            <person name="Ruan X."/>
            <person name="Zhao L."/>
            <person name="Wei J."/>
            <person name="Que T."/>
            <person name="Du C."/>
            <person name="Cheng J."/>
            <person name="Dai P."/>
            <person name="Han X."/>
            <person name="Huang E."/>
            <person name="Gao Y."/>
            <person name="Liu J."/>
            <person name="Shao H."/>
            <person name="Ye R."/>
            <person name="Li L."/>
            <person name="Wei W."/>
            <person name="Wang X."/>
            <person name="Wang C."/>
            <person name="Yang T."/>
            <person name="Huo Q."/>
            <person name="Li W."/>
            <person name="Guo W."/>
            <person name="Chen H."/>
            <person name="Zhou L."/>
            <person name="Ni X."/>
            <person name="Tian J."/>
            <person name="Zhou Y."/>
            <person name="Sheng Y."/>
            <person name="Liu T."/>
            <person name="Pan Y."/>
            <person name="Xia L."/>
            <person name="Li J."/>
            <person name="Zhao F."/>
            <person name="Cao W."/>
        </authorList>
    </citation>
    <scope>NUCLEOTIDE SEQUENCE</scope>
    <source>
        <strain evidence="1">Hyas-2018</strain>
    </source>
</reference>
<protein>
    <submittedName>
        <fullName evidence="1">Uncharacterized protein</fullName>
    </submittedName>
</protein>
<comment type="caution">
    <text evidence="1">The sequence shown here is derived from an EMBL/GenBank/DDBJ whole genome shotgun (WGS) entry which is preliminary data.</text>
</comment>
<dbReference type="EMBL" id="CM023483">
    <property type="protein sequence ID" value="KAH6935530.1"/>
    <property type="molecule type" value="Genomic_DNA"/>
</dbReference>
<sequence length="570" mass="65446">MKKRVHILHRLLDGCVQRCDYSSLAPFLPPKCEYVISVRLSEVQVALYRHFLEHLARGRRQQPGAGTTLFWDFNMLRNIWTHPMLLELSAERLAAKELLKDDEVFVLCTATASWMAKYSLIQYLAIPALYFKAKQKNDKDDGDGKDDKGDASSDEEVISSWQTRSRGNPDERSPTPPRPEKKQWWDQYISEEDMEKLQISGKMSLLYNILQECDAIGDKVLLFSQSLLTLDMVERLLELCDERAAAVNPETALVDPTDPLRDCHNTWVRGIDYFRMDGSTSGTMEEKIYDRQVSKQSLSCRVVDEQQIERHFNAADLLELYSFSPDSKSNRPTPMVPKDRLLAELLIRNKDWIVSYHEHDSLLQNISSEELTEEERKLAWEEYKDEREGRINTNLSDLRIPSEGSGPSFKLSLDLHKMIDEIKVKYPYLTPNQLVDQLRRVLLAYRQEFQKRQMSAFEKRTMFLKSKQPIPNEVIVQLTESGMAIQQLNQVLSKLQGLGVMARNYAVNQQRVAFQQLLMQQQMRGTPTLQRVVVSEVDDDLPAAGTSSSSSSSATRQPSTSSVVITEIID</sequence>
<accession>A0ACB7SLH0</accession>
<name>A0ACB7SLH0_HYAAI</name>
<gene>
    <name evidence="1" type="ORF">HPB50_006600</name>
</gene>
<keyword evidence="2" id="KW-1185">Reference proteome</keyword>
<organism evidence="1 2">
    <name type="scientific">Hyalomma asiaticum</name>
    <name type="common">Tick</name>
    <dbReference type="NCBI Taxonomy" id="266040"/>
    <lineage>
        <taxon>Eukaryota</taxon>
        <taxon>Metazoa</taxon>
        <taxon>Ecdysozoa</taxon>
        <taxon>Arthropoda</taxon>
        <taxon>Chelicerata</taxon>
        <taxon>Arachnida</taxon>
        <taxon>Acari</taxon>
        <taxon>Parasitiformes</taxon>
        <taxon>Ixodida</taxon>
        <taxon>Ixodoidea</taxon>
        <taxon>Ixodidae</taxon>
        <taxon>Hyalomminae</taxon>
        <taxon>Hyalomma</taxon>
    </lineage>
</organism>
<evidence type="ECO:0000313" key="2">
    <source>
        <dbReference type="Proteomes" id="UP000821845"/>
    </source>
</evidence>